<dbReference type="Proteomes" id="UP001060215">
    <property type="component" value="Chromosome 12"/>
</dbReference>
<organism evidence="1 2">
    <name type="scientific">Camellia lanceoleosa</name>
    <dbReference type="NCBI Taxonomy" id="1840588"/>
    <lineage>
        <taxon>Eukaryota</taxon>
        <taxon>Viridiplantae</taxon>
        <taxon>Streptophyta</taxon>
        <taxon>Embryophyta</taxon>
        <taxon>Tracheophyta</taxon>
        <taxon>Spermatophyta</taxon>
        <taxon>Magnoliopsida</taxon>
        <taxon>eudicotyledons</taxon>
        <taxon>Gunneridae</taxon>
        <taxon>Pentapetalae</taxon>
        <taxon>asterids</taxon>
        <taxon>Ericales</taxon>
        <taxon>Theaceae</taxon>
        <taxon>Camellia</taxon>
    </lineage>
</organism>
<keyword evidence="2" id="KW-1185">Reference proteome</keyword>
<comment type="caution">
    <text evidence="1">The sequence shown here is derived from an EMBL/GenBank/DDBJ whole genome shotgun (WGS) entry which is preliminary data.</text>
</comment>
<evidence type="ECO:0000313" key="1">
    <source>
        <dbReference type="EMBL" id="KAI7995365.1"/>
    </source>
</evidence>
<protein>
    <submittedName>
        <fullName evidence="1">F-box/LRR-repeat protein</fullName>
    </submittedName>
</protein>
<gene>
    <name evidence="1" type="ORF">LOK49_LG11G00609</name>
</gene>
<dbReference type="EMBL" id="CM045769">
    <property type="protein sequence ID" value="KAI7995365.1"/>
    <property type="molecule type" value="Genomic_DNA"/>
</dbReference>
<evidence type="ECO:0000313" key="2">
    <source>
        <dbReference type="Proteomes" id="UP001060215"/>
    </source>
</evidence>
<accession>A0ACC0G4S9</accession>
<sequence length="133" mass="15599">MLVHLLLSQYHVLNVPRSVCFPNLKSLFLDSIQFAHGDSLERVLAGYPVLEELSLECVEFDDIEVLYINLPFVKLLMMRNCHNESQFELALDVPKLELLHYNFVGKGYEVKNLKEGERRWWLEVMVRENYGKA</sequence>
<proteinExistence type="predicted"/>
<reference evidence="1 2" key="1">
    <citation type="journal article" date="2022" name="Plant J.">
        <title>Chromosome-level genome of Camellia lanceoleosa provides a valuable resource for understanding genome evolution and self-incompatibility.</title>
        <authorList>
            <person name="Gong W."/>
            <person name="Xiao S."/>
            <person name="Wang L."/>
            <person name="Liao Z."/>
            <person name="Chang Y."/>
            <person name="Mo W."/>
            <person name="Hu G."/>
            <person name="Li W."/>
            <person name="Zhao G."/>
            <person name="Zhu H."/>
            <person name="Hu X."/>
            <person name="Ji K."/>
            <person name="Xiang X."/>
            <person name="Song Q."/>
            <person name="Yuan D."/>
            <person name="Jin S."/>
            <person name="Zhang L."/>
        </authorList>
    </citation>
    <scope>NUCLEOTIDE SEQUENCE [LARGE SCALE GENOMIC DNA]</scope>
    <source>
        <strain evidence="1">SQ_2022a</strain>
    </source>
</reference>
<name>A0ACC0G4S9_9ERIC</name>